<evidence type="ECO:0000313" key="2">
    <source>
        <dbReference type="Proteomes" id="UP000030653"/>
    </source>
</evidence>
<evidence type="ECO:0000313" key="1">
    <source>
        <dbReference type="EMBL" id="EJU02082.1"/>
    </source>
</evidence>
<dbReference type="EMBL" id="JH795862">
    <property type="protein sequence ID" value="EJU02082.1"/>
    <property type="molecule type" value="Genomic_DNA"/>
</dbReference>
<sequence>MAGKNLIIECDVALIHAAYLLTCLVVEDKRLSNNAQDPEAQAIAEAIAAVQANNRIRKNSSLPPLTEFTMPFMTMKGAEPTMYTITVTADLLSAIETGSYPDEAVVVKRAMPSWKVAGQFIVGNNTGMEALNRRRIIMGDLDAFRRLVRELRRPLHPMFA</sequence>
<dbReference type="Proteomes" id="UP000030653">
    <property type="component" value="Unassembled WGS sequence"/>
</dbReference>
<protein>
    <recommendedName>
        <fullName evidence="3">SCP2 domain-containing protein</fullName>
    </recommendedName>
</protein>
<evidence type="ECO:0008006" key="3">
    <source>
        <dbReference type="Google" id="ProtNLM"/>
    </source>
</evidence>
<dbReference type="HOGENOM" id="CLU_078038_1_1_1"/>
<keyword evidence="2" id="KW-1185">Reference proteome</keyword>
<reference evidence="1 2" key="1">
    <citation type="journal article" date="2012" name="Science">
        <title>The Paleozoic origin of enzymatic lignin decomposition reconstructed from 31 fungal genomes.</title>
        <authorList>
            <person name="Floudas D."/>
            <person name="Binder M."/>
            <person name="Riley R."/>
            <person name="Barry K."/>
            <person name="Blanchette R.A."/>
            <person name="Henrissat B."/>
            <person name="Martinez A.T."/>
            <person name="Otillar R."/>
            <person name="Spatafora J.W."/>
            <person name="Yadav J.S."/>
            <person name="Aerts A."/>
            <person name="Benoit I."/>
            <person name="Boyd A."/>
            <person name="Carlson A."/>
            <person name="Copeland A."/>
            <person name="Coutinho P.M."/>
            <person name="de Vries R.P."/>
            <person name="Ferreira P."/>
            <person name="Findley K."/>
            <person name="Foster B."/>
            <person name="Gaskell J."/>
            <person name="Glotzer D."/>
            <person name="Gorecki P."/>
            <person name="Heitman J."/>
            <person name="Hesse C."/>
            <person name="Hori C."/>
            <person name="Igarashi K."/>
            <person name="Jurgens J.A."/>
            <person name="Kallen N."/>
            <person name="Kersten P."/>
            <person name="Kohler A."/>
            <person name="Kuees U."/>
            <person name="Kumar T.K.A."/>
            <person name="Kuo A."/>
            <person name="LaButti K."/>
            <person name="Larrondo L.F."/>
            <person name="Lindquist E."/>
            <person name="Ling A."/>
            <person name="Lombard V."/>
            <person name="Lucas S."/>
            <person name="Lundell T."/>
            <person name="Martin R."/>
            <person name="McLaughlin D.J."/>
            <person name="Morgenstern I."/>
            <person name="Morin E."/>
            <person name="Murat C."/>
            <person name="Nagy L.G."/>
            <person name="Nolan M."/>
            <person name="Ohm R.A."/>
            <person name="Patyshakuliyeva A."/>
            <person name="Rokas A."/>
            <person name="Ruiz-Duenas F.J."/>
            <person name="Sabat G."/>
            <person name="Salamov A."/>
            <person name="Samejima M."/>
            <person name="Schmutz J."/>
            <person name="Slot J.C."/>
            <person name="St John F."/>
            <person name="Stenlid J."/>
            <person name="Sun H."/>
            <person name="Sun S."/>
            <person name="Syed K."/>
            <person name="Tsang A."/>
            <person name="Wiebenga A."/>
            <person name="Young D."/>
            <person name="Pisabarro A."/>
            <person name="Eastwood D.C."/>
            <person name="Martin F."/>
            <person name="Cullen D."/>
            <person name="Grigoriev I.V."/>
            <person name="Hibbett D.S."/>
        </authorList>
    </citation>
    <scope>NUCLEOTIDE SEQUENCE [LARGE SCALE GENOMIC DNA]</scope>
    <source>
        <strain evidence="1 2">DJM-731 SS1</strain>
    </source>
</reference>
<organism evidence="1 2">
    <name type="scientific">Dacryopinax primogenitus (strain DJM 731)</name>
    <name type="common">Brown rot fungus</name>
    <dbReference type="NCBI Taxonomy" id="1858805"/>
    <lineage>
        <taxon>Eukaryota</taxon>
        <taxon>Fungi</taxon>
        <taxon>Dikarya</taxon>
        <taxon>Basidiomycota</taxon>
        <taxon>Agaricomycotina</taxon>
        <taxon>Dacrymycetes</taxon>
        <taxon>Dacrymycetales</taxon>
        <taxon>Dacrymycetaceae</taxon>
        <taxon>Dacryopinax</taxon>
    </lineage>
</organism>
<name>M5G890_DACPD</name>
<dbReference type="RefSeq" id="XP_040628979.1">
    <property type="nucleotide sequence ID" value="XM_040772580.1"/>
</dbReference>
<gene>
    <name evidence="1" type="ORF">DACRYDRAFT_21868</name>
</gene>
<proteinExistence type="predicted"/>
<dbReference type="AlphaFoldDB" id="M5G890"/>
<dbReference type="GeneID" id="63687642"/>
<accession>M5G890</accession>
<dbReference type="OrthoDB" id="3253976at2759"/>